<comment type="caution">
    <text evidence="1">The sequence shown here is derived from an EMBL/GenBank/DDBJ whole genome shotgun (WGS) entry which is preliminary data.</text>
</comment>
<reference evidence="1 2" key="1">
    <citation type="journal article" date="2017" name="MBio">
        <title>Type VI secretion-mediated competition in the bee gut microbiome.</title>
        <authorList>
            <person name="Steele M.I."/>
            <person name="Kwong W.K."/>
            <person name="Powell J.E."/>
            <person name="Whiteley M."/>
            <person name="Moran N.A."/>
        </authorList>
    </citation>
    <scope>NUCLEOTIDE SEQUENCE [LARGE SCALE GENOMIC DNA]</scope>
    <source>
        <strain evidence="1 2">PEB0171</strain>
    </source>
</reference>
<sequence length="86" mass="9755">MKHHIKIIFLLSMCLCLEGCMDAAIRFWNGPGWISAAHKKASKECFDELQLTLPDPHYPPGSEASNEWLSKVYTPASLECMKRKGF</sequence>
<organism evidence="1 2">
    <name type="scientific">Snodgrassella alvi</name>
    <dbReference type="NCBI Taxonomy" id="1196083"/>
    <lineage>
        <taxon>Bacteria</taxon>
        <taxon>Pseudomonadati</taxon>
        <taxon>Pseudomonadota</taxon>
        <taxon>Betaproteobacteria</taxon>
        <taxon>Neisseriales</taxon>
        <taxon>Neisseriaceae</taxon>
        <taxon>Snodgrassella</taxon>
    </lineage>
</organism>
<name>A0A2N9Y1X3_9NEIS</name>
<dbReference type="Proteomes" id="UP000231094">
    <property type="component" value="Unassembled WGS sequence"/>
</dbReference>
<evidence type="ECO:0000313" key="2">
    <source>
        <dbReference type="Proteomes" id="UP000231094"/>
    </source>
</evidence>
<protein>
    <submittedName>
        <fullName evidence="1">Uncharacterized protein</fullName>
    </submittedName>
</protein>
<gene>
    <name evidence="1" type="ORF">BHC47_08300</name>
</gene>
<proteinExistence type="predicted"/>
<dbReference type="AlphaFoldDB" id="A0A2N9Y1X3"/>
<accession>A0A2N9Y1X3</accession>
<dbReference type="EMBL" id="MEIV01000075">
    <property type="protein sequence ID" value="PIT60733.1"/>
    <property type="molecule type" value="Genomic_DNA"/>
</dbReference>
<evidence type="ECO:0000313" key="1">
    <source>
        <dbReference type="EMBL" id="PIT60733.1"/>
    </source>
</evidence>